<dbReference type="Pfam" id="PF10400">
    <property type="entry name" value="Vir_act_alpha_C"/>
    <property type="match status" value="1"/>
</dbReference>
<dbReference type="Gene3D" id="1.10.10.10">
    <property type="entry name" value="Winged helix-like DNA-binding domain superfamily/Winged helix DNA-binding domain"/>
    <property type="match status" value="1"/>
</dbReference>
<dbReference type="EMBL" id="LT607411">
    <property type="protein sequence ID" value="SCE95235.1"/>
    <property type="molecule type" value="Genomic_DNA"/>
</dbReference>
<accession>A0A1C4WG85</accession>
<dbReference type="PANTHER" id="PTHR43252:SF2">
    <property type="entry name" value="TRANSCRIPTION REGULATOR, PADR-LIKE FAMILY"/>
    <property type="match status" value="1"/>
</dbReference>
<dbReference type="Proteomes" id="UP000198242">
    <property type="component" value="Chromosome I"/>
</dbReference>
<evidence type="ECO:0000259" key="2">
    <source>
        <dbReference type="Pfam" id="PF03551"/>
    </source>
</evidence>
<dbReference type="SUPFAM" id="SSF46785">
    <property type="entry name" value="Winged helix' DNA-binding domain"/>
    <property type="match status" value="1"/>
</dbReference>
<evidence type="ECO:0000313" key="5">
    <source>
        <dbReference type="Proteomes" id="UP000198242"/>
    </source>
</evidence>
<dbReference type="Pfam" id="PF03551">
    <property type="entry name" value="PadR"/>
    <property type="match status" value="1"/>
</dbReference>
<feature type="region of interest" description="Disordered" evidence="1">
    <location>
        <begin position="170"/>
        <end position="193"/>
    </location>
</feature>
<gene>
    <name evidence="4" type="ORF">GA0074695_2411</name>
</gene>
<keyword evidence="5" id="KW-1185">Reference proteome</keyword>
<dbReference type="InterPro" id="IPR036390">
    <property type="entry name" value="WH_DNA-bd_sf"/>
</dbReference>
<evidence type="ECO:0000313" key="4">
    <source>
        <dbReference type="EMBL" id="SCE95235.1"/>
    </source>
</evidence>
<dbReference type="InterPro" id="IPR005149">
    <property type="entry name" value="Tscrpt_reg_PadR_N"/>
</dbReference>
<evidence type="ECO:0000256" key="1">
    <source>
        <dbReference type="SAM" id="MobiDB-lite"/>
    </source>
</evidence>
<protein>
    <submittedName>
        <fullName evidence="4">Virulence activator alpha C-term</fullName>
    </submittedName>
</protein>
<dbReference type="AlphaFoldDB" id="A0A1C4WG85"/>
<proteinExistence type="predicted"/>
<feature type="domain" description="Transcription regulator PadR N-terminal" evidence="2">
    <location>
        <begin position="5"/>
        <end position="75"/>
    </location>
</feature>
<organism evidence="4 5">
    <name type="scientific">Micromonospora viridifaciens</name>
    <dbReference type="NCBI Taxonomy" id="1881"/>
    <lineage>
        <taxon>Bacteria</taxon>
        <taxon>Bacillati</taxon>
        <taxon>Actinomycetota</taxon>
        <taxon>Actinomycetes</taxon>
        <taxon>Micromonosporales</taxon>
        <taxon>Micromonosporaceae</taxon>
        <taxon>Micromonospora</taxon>
    </lineage>
</organism>
<sequence>MRWGLLALFADGPKYGYQLRTEFDARTGGTWALNVGQVYTTLERLVRDGYVTRVGSNDDGREVYAITSQGREALAGWFATPVTDTDRPRSELAIKLAMAAADPDVDVASVVQAQRTESMRQLRDYTQLRRRADPDGDVGWLLLLDHLIFNLESEMRWLDHVEATVLRRRTRQPGKPLSGSAGLDSEPAGMVSQ</sequence>
<evidence type="ECO:0000259" key="3">
    <source>
        <dbReference type="Pfam" id="PF10400"/>
    </source>
</evidence>
<dbReference type="InterPro" id="IPR018309">
    <property type="entry name" value="Tscrpt_reg_PadR_C"/>
</dbReference>
<name>A0A1C4WG85_MICVI</name>
<dbReference type="PANTHER" id="PTHR43252">
    <property type="entry name" value="TRANSCRIPTIONAL REGULATOR YQJI"/>
    <property type="match status" value="1"/>
</dbReference>
<feature type="domain" description="Transcription regulator PadR C-terminal" evidence="3">
    <location>
        <begin position="89"/>
        <end position="163"/>
    </location>
</feature>
<dbReference type="InterPro" id="IPR036388">
    <property type="entry name" value="WH-like_DNA-bd_sf"/>
</dbReference>
<reference evidence="5" key="1">
    <citation type="submission" date="2016-06" db="EMBL/GenBank/DDBJ databases">
        <authorList>
            <person name="Varghese N."/>
            <person name="Submissions Spin"/>
        </authorList>
    </citation>
    <scope>NUCLEOTIDE SEQUENCE [LARGE SCALE GENOMIC DNA]</scope>
    <source>
        <strain evidence="5">DSM 43909</strain>
    </source>
</reference>